<dbReference type="AlphaFoldDB" id="A0A7X6DUB6"/>
<evidence type="ECO:0000313" key="1">
    <source>
        <dbReference type="EMBL" id="NKE73531.1"/>
    </source>
</evidence>
<comment type="caution">
    <text evidence="1">The sequence shown here is derived from an EMBL/GenBank/DDBJ whole genome shotgun (WGS) entry which is preliminary data.</text>
</comment>
<reference evidence="1 2" key="1">
    <citation type="journal article" date="2020" name="Nature">
        <title>Bacterial chemolithoautotrophy via manganese oxidation.</title>
        <authorList>
            <person name="Yu H."/>
            <person name="Leadbetter J.R."/>
        </authorList>
    </citation>
    <scope>NUCLEOTIDE SEQUENCE [LARGE SCALE GENOMIC DNA]</scope>
    <source>
        <strain evidence="1 2">Mn-1</strain>
    </source>
</reference>
<gene>
    <name evidence="1" type="ORF">MNODULE_22480</name>
</gene>
<keyword evidence="2" id="KW-1185">Reference proteome</keyword>
<evidence type="ECO:0000313" key="2">
    <source>
        <dbReference type="Proteomes" id="UP000534783"/>
    </source>
</evidence>
<name>A0A7X6DUB6_9BACT</name>
<sequence length="89" mass="10390">MEQETIGALENRKLLPLSLLWKATLWLEGQYRQEARPTLPLLIAQHYGLMAAHPEAREDPHFVELLMGHFRHWEGLGRSKRIESEGRFS</sequence>
<protein>
    <submittedName>
        <fullName evidence="1">Uncharacterized protein</fullName>
    </submittedName>
</protein>
<dbReference type="EMBL" id="VTOW01000008">
    <property type="protein sequence ID" value="NKE73531.1"/>
    <property type="molecule type" value="Genomic_DNA"/>
</dbReference>
<proteinExistence type="predicted"/>
<accession>A0A7X6DUB6</accession>
<dbReference type="Proteomes" id="UP000534783">
    <property type="component" value="Unassembled WGS sequence"/>
</dbReference>
<dbReference type="RefSeq" id="WP_168063492.1">
    <property type="nucleotide sequence ID" value="NZ_VTOW01000008.1"/>
</dbReference>
<organism evidence="1 2">
    <name type="scientific">Candidatus Manganitrophus noduliformans</name>
    <dbReference type="NCBI Taxonomy" id="2606439"/>
    <lineage>
        <taxon>Bacteria</taxon>
        <taxon>Pseudomonadati</taxon>
        <taxon>Nitrospirota</taxon>
        <taxon>Nitrospiria</taxon>
        <taxon>Candidatus Troglogloeales</taxon>
        <taxon>Candidatus Manganitrophaceae</taxon>
        <taxon>Candidatus Manganitrophus</taxon>
    </lineage>
</organism>